<evidence type="ECO:0000256" key="2">
    <source>
        <dbReference type="ARBA" id="ARBA00004236"/>
    </source>
</evidence>
<dbReference type="CDD" id="cd00082">
    <property type="entry name" value="HisKA"/>
    <property type="match status" value="1"/>
</dbReference>
<name>A0A7W5FDF1_9ACTN</name>
<evidence type="ECO:0000256" key="1">
    <source>
        <dbReference type="ARBA" id="ARBA00000085"/>
    </source>
</evidence>
<feature type="region of interest" description="Disordered" evidence="4">
    <location>
        <begin position="86"/>
        <end position="132"/>
    </location>
</feature>
<evidence type="ECO:0000313" key="5">
    <source>
        <dbReference type="EMBL" id="MBB3094403.1"/>
    </source>
</evidence>
<dbReference type="InterPro" id="IPR036097">
    <property type="entry name" value="HisK_dim/P_sf"/>
</dbReference>
<sequence>MVAHDLLNPLASVDGWTMAVRYSLDGVPDHPDLDEARGGLDRLSQDSARMRGLIDGLLHYATAREATIVPVQVDLGEVVADITLARTDAAAPSPPPTIPRAAPASPSRCRTASLPSPRRLPHQDSSVRTPDT</sequence>
<dbReference type="RefSeq" id="WP_183218679.1">
    <property type="nucleotide sequence ID" value="NZ_BMPW01000008.1"/>
</dbReference>
<feature type="compositionally biased region" description="Low complexity" evidence="4">
    <location>
        <begin position="99"/>
        <end position="113"/>
    </location>
</feature>
<comment type="subcellular location">
    <subcellularLocation>
        <location evidence="2">Cell membrane</location>
    </subcellularLocation>
</comment>
<evidence type="ECO:0000256" key="3">
    <source>
        <dbReference type="ARBA" id="ARBA00012438"/>
    </source>
</evidence>
<accession>A0A7W5FDF1</accession>
<evidence type="ECO:0000313" key="6">
    <source>
        <dbReference type="Proteomes" id="UP000590749"/>
    </source>
</evidence>
<feature type="compositionally biased region" description="Polar residues" evidence="4">
    <location>
        <begin position="123"/>
        <end position="132"/>
    </location>
</feature>
<dbReference type="EMBL" id="JACHXF010000003">
    <property type="protein sequence ID" value="MBB3094403.1"/>
    <property type="molecule type" value="Genomic_DNA"/>
</dbReference>
<protein>
    <recommendedName>
        <fullName evidence="3">histidine kinase</fullName>
        <ecNumber evidence="3">2.7.13.3</ecNumber>
    </recommendedName>
</protein>
<keyword evidence="5" id="KW-0808">Transferase</keyword>
<proteinExistence type="predicted"/>
<dbReference type="EC" id="2.7.13.3" evidence="3"/>
<comment type="caution">
    <text evidence="5">The sequence shown here is derived from an EMBL/GenBank/DDBJ whole genome shotgun (WGS) entry which is preliminary data.</text>
</comment>
<dbReference type="AlphaFoldDB" id="A0A7W5FDF1"/>
<dbReference type="SUPFAM" id="SSF47384">
    <property type="entry name" value="Homodimeric domain of signal transducing histidine kinase"/>
    <property type="match status" value="1"/>
</dbReference>
<keyword evidence="6" id="KW-1185">Reference proteome</keyword>
<reference evidence="5 6" key="1">
    <citation type="submission" date="2020-08" db="EMBL/GenBank/DDBJ databases">
        <title>Genomic Encyclopedia of Type Strains, Phase III (KMG-III): the genomes of soil and plant-associated and newly described type strains.</title>
        <authorList>
            <person name="Whitman W."/>
        </authorList>
    </citation>
    <scope>NUCLEOTIDE SEQUENCE [LARGE SCALE GENOMIC DNA]</scope>
    <source>
        <strain evidence="5 6">CECT 3287</strain>
    </source>
</reference>
<organism evidence="5 6">
    <name type="scientific">Actinoplanes campanulatus</name>
    <dbReference type="NCBI Taxonomy" id="113559"/>
    <lineage>
        <taxon>Bacteria</taxon>
        <taxon>Bacillati</taxon>
        <taxon>Actinomycetota</taxon>
        <taxon>Actinomycetes</taxon>
        <taxon>Micromonosporales</taxon>
        <taxon>Micromonosporaceae</taxon>
        <taxon>Actinoplanes</taxon>
    </lineage>
</organism>
<dbReference type="Gene3D" id="1.10.287.130">
    <property type="match status" value="1"/>
</dbReference>
<dbReference type="Proteomes" id="UP000590749">
    <property type="component" value="Unassembled WGS sequence"/>
</dbReference>
<evidence type="ECO:0000256" key="4">
    <source>
        <dbReference type="SAM" id="MobiDB-lite"/>
    </source>
</evidence>
<gene>
    <name evidence="5" type="ORF">FHR83_002055</name>
</gene>
<dbReference type="GO" id="GO:0000155">
    <property type="term" value="F:phosphorelay sensor kinase activity"/>
    <property type="evidence" value="ECO:0007669"/>
    <property type="project" value="InterPro"/>
</dbReference>
<dbReference type="InterPro" id="IPR003661">
    <property type="entry name" value="HisK_dim/P_dom"/>
</dbReference>
<dbReference type="GO" id="GO:0005886">
    <property type="term" value="C:plasma membrane"/>
    <property type="evidence" value="ECO:0007669"/>
    <property type="project" value="UniProtKB-SubCell"/>
</dbReference>
<keyword evidence="5" id="KW-0418">Kinase</keyword>
<comment type="catalytic activity">
    <reaction evidence="1">
        <text>ATP + protein L-histidine = ADP + protein N-phospho-L-histidine.</text>
        <dbReference type="EC" id="2.7.13.3"/>
    </reaction>
</comment>